<dbReference type="AlphaFoldDB" id="A0A4V0NEN1"/>
<evidence type="ECO:0000313" key="3">
    <source>
        <dbReference type="EMBL" id="AUX26752.1"/>
    </source>
</evidence>
<dbReference type="EMBL" id="CP012670">
    <property type="protein sequence ID" value="AUX26752.1"/>
    <property type="molecule type" value="Genomic_DNA"/>
</dbReference>
<name>A0A4V0NEN1_SORCE</name>
<evidence type="ECO:0000313" key="4">
    <source>
        <dbReference type="Proteomes" id="UP000295781"/>
    </source>
</evidence>
<dbReference type="InterPro" id="IPR003959">
    <property type="entry name" value="ATPase_AAA_core"/>
</dbReference>
<accession>A0A4V0NEN1</accession>
<sequence length="416" mass="45253">MIRRLQIQGFKTATDVTLELGQLNVLIGANGAGKSNLLEALGALSCAAEGRVDQRTLQARGVRLGTPVLYRSALRAQKRLVEKITLEAETDGARYRVSLGNPATRGKSAWRYVSEELAERGEPVGRRSARGAHVFPRASGRRGAGAQPQKQPVEPGPRDGLGPIVRSVHGRGPLAELLEHLGGFAIYAPCTPMLRGQVADPAPPEPLGLLGGGLADCLFDLRETPQVYERARDEAFSLIDWATDVRFDASTGWAAAPPGVQPPSRLSLSLRDRHLIDDIGWISAREANEGALYVLFVFLLLLHPDAPRVLAIDGVDHSLNPWLIGGLIRRMQQIVLGERDRPQLLLTTQNPVVLDALDLRDDRVRLFTVTRTRSGATEVSRVEHDEALDRAEEKWMPLSYLWTSGSLGGMGGVPGL</sequence>
<dbReference type="PIRSF" id="PIRSF029347">
    <property type="entry name" value="RecF"/>
    <property type="match status" value="1"/>
</dbReference>
<dbReference type="GO" id="GO:0000731">
    <property type="term" value="P:DNA synthesis involved in DNA repair"/>
    <property type="evidence" value="ECO:0007669"/>
    <property type="project" value="TreeGrafter"/>
</dbReference>
<gene>
    <name evidence="3" type="ORF">SOCEGT47_073220</name>
</gene>
<dbReference type="Gene3D" id="3.40.50.300">
    <property type="entry name" value="P-loop containing nucleotide triphosphate hydrolases"/>
    <property type="match status" value="1"/>
</dbReference>
<dbReference type="PANTHER" id="PTHR32182">
    <property type="entry name" value="DNA REPLICATION AND REPAIR PROTEIN RECF"/>
    <property type="match status" value="1"/>
</dbReference>
<dbReference type="GO" id="GO:0016887">
    <property type="term" value="F:ATP hydrolysis activity"/>
    <property type="evidence" value="ECO:0007669"/>
    <property type="project" value="InterPro"/>
</dbReference>
<dbReference type="PANTHER" id="PTHR32182:SF22">
    <property type="entry name" value="ATP-DEPENDENT ENDONUCLEASE, OLD FAMILY-RELATED"/>
    <property type="match status" value="1"/>
</dbReference>
<evidence type="ECO:0000256" key="1">
    <source>
        <dbReference type="SAM" id="MobiDB-lite"/>
    </source>
</evidence>
<dbReference type="GO" id="GO:0006302">
    <property type="term" value="P:double-strand break repair"/>
    <property type="evidence" value="ECO:0007669"/>
    <property type="project" value="TreeGrafter"/>
</dbReference>
<evidence type="ECO:0000259" key="2">
    <source>
        <dbReference type="Pfam" id="PF13304"/>
    </source>
</evidence>
<reference evidence="3 4" key="1">
    <citation type="submission" date="2015-09" db="EMBL/GenBank/DDBJ databases">
        <title>Sorangium comparison.</title>
        <authorList>
            <person name="Zaburannyi N."/>
            <person name="Bunk B."/>
            <person name="Overmann J."/>
            <person name="Mueller R."/>
        </authorList>
    </citation>
    <scope>NUCLEOTIDE SEQUENCE [LARGE SCALE GENOMIC DNA]</scope>
    <source>
        <strain evidence="3 4">So ceGT47</strain>
    </source>
</reference>
<proteinExistence type="predicted"/>
<dbReference type="Pfam" id="PF13304">
    <property type="entry name" value="AAA_21"/>
    <property type="match status" value="2"/>
</dbReference>
<dbReference type="GO" id="GO:0005524">
    <property type="term" value="F:ATP binding"/>
    <property type="evidence" value="ECO:0007669"/>
    <property type="project" value="InterPro"/>
</dbReference>
<feature type="region of interest" description="Disordered" evidence="1">
    <location>
        <begin position="121"/>
        <end position="162"/>
    </location>
</feature>
<protein>
    <submittedName>
        <fullName evidence="3">Chromosome segregation protein SMC</fullName>
    </submittedName>
</protein>
<feature type="domain" description="ATPase AAA-type core" evidence="2">
    <location>
        <begin position="274"/>
        <end position="355"/>
    </location>
</feature>
<dbReference type="InterPro" id="IPR014555">
    <property type="entry name" value="RecF-like"/>
</dbReference>
<dbReference type="SUPFAM" id="SSF52540">
    <property type="entry name" value="P-loop containing nucleoside triphosphate hydrolases"/>
    <property type="match status" value="1"/>
</dbReference>
<dbReference type="InterPro" id="IPR027417">
    <property type="entry name" value="P-loop_NTPase"/>
</dbReference>
<organism evidence="3 4">
    <name type="scientific">Sorangium cellulosum</name>
    <name type="common">Polyangium cellulosum</name>
    <dbReference type="NCBI Taxonomy" id="56"/>
    <lineage>
        <taxon>Bacteria</taxon>
        <taxon>Pseudomonadati</taxon>
        <taxon>Myxococcota</taxon>
        <taxon>Polyangia</taxon>
        <taxon>Polyangiales</taxon>
        <taxon>Polyangiaceae</taxon>
        <taxon>Sorangium</taxon>
    </lineage>
</organism>
<dbReference type="RefSeq" id="WP_165373531.1">
    <property type="nucleotide sequence ID" value="NZ_CP012670.1"/>
</dbReference>
<dbReference type="Proteomes" id="UP000295781">
    <property type="component" value="Chromosome"/>
</dbReference>
<feature type="domain" description="ATPase AAA-type core" evidence="2">
    <location>
        <begin position="23"/>
        <end position="138"/>
    </location>
</feature>